<protein>
    <submittedName>
        <fullName evidence="1">Gluconate 2-dehydrogenase subunit 3 family protein</fullName>
    </submittedName>
</protein>
<keyword evidence="2" id="KW-1185">Reference proteome</keyword>
<proteinExistence type="predicted"/>
<dbReference type="EMBL" id="BAAAEI010000002">
    <property type="protein sequence ID" value="GAA0342514.1"/>
    <property type="molecule type" value="Genomic_DNA"/>
</dbReference>
<name>A0ABP3GFK4_9ALTE</name>
<organism evidence="1 2">
    <name type="scientific">Bowmanella denitrificans</name>
    <dbReference type="NCBI Taxonomy" id="366582"/>
    <lineage>
        <taxon>Bacteria</taxon>
        <taxon>Pseudomonadati</taxon>
        <taxon>Pseudomonadota</taxon>
        <taxon>Gammaproteobacteria</taxon>
        <taxon>Alteromonadales</taxon>
        <taxon>Alteromonadaceae</taxon>
        <taxon>Bowmanella</taxon>
    </lineage>
</organism>
<dbReference type="Proteomes" id="UP001501757">
    <property type="component" value="Unassembled WGS sequence"/>
</dbReference>
<gene>
    <name evidence="1" type="ORF">GCM10009092_03880</name>
</gene>
<evidence type="ECO:0000313" key="2">
    <source>
        <dbReference type="Proteomes" id="UP001501757"/>
    </source>
</evidence>
<sequence length="182" mass="19472">MLFGVQAAQSLLGGNALSVAMAFAQSAPRQLQVFSAEQMRVLAIIGDLTIPQTDTPGALATDSHWFVDNQLKHCFATETQTSVKQILDKIITRAQALLSLPFTDATTQQQLTLLQALESSQSGFDGADTKAFKQLKALLVFGFFTSKVGMTQLLQYDPVPGGFKGSIAYASVGKAYSGGFPF</sequence>
<comment type="caution">
    <text evidence="1">The sequence shown here is derived from an EMBL/GenBank/DDBJ whole genome shotgun (WGS) entry which is preliminary data.</text>
</comment>
<dbReference type="Pfam" id="PF13618">
    <property type="entry name" value="Gluconate_2-dh3"/>
    <property type="match status" value="1"/>
</dbReference>
<accession>A0ABP3GFK4</accession>
<reference evidence="2" key="1">
    <citation type="journal article" date="2019" name="Int. J. Syst. Evol. Microbiol.">
        <title>The Global Catalogue of Microorganisms (GCM) 10K type strain sequencing project: providing services to taxonomists for standard genome sequencing and annotation.</title>
        <authorList>
            <consortium name="The Broad Institute Genomics Platform"/>
            <consortium name="The Broad Institute Genome Sequencing Center for Infectious Disease"/>
            <person name="Wu L."/>
            <person name="Ma J."/>
        </authorList>
    </citation>
    <scope>NUCLEOTIDE SEQUENCE [LARGE SCALE GENOMIC DNA]</scope>
    <source>
        <strain evidence="2">JCM 13378</strain>
    </source>
</reference>
<evidence type="ECO:0000313" key="1">
    <source>
        <dbReference type="EMBL" id="GAA0342514.1"/>
    </source>
</evidence>
<dbReference type="InterPro" id="IPR027056">
    <property type="entry name" value="Gluconate_2DH_su3"/>
</dbReference>